<dbReference type="InterPro" id="IPR050113">
    <property type="entry name" value="Ub_conjugating_enzyme"/>
</dbReference>
<dbReference type="InterPro" id="IPR000608">
    <property type="entry name" value="UBC"/>
</dbReference>
<dbReference type="PROSITE" id="PS50127">
    <property type="entry name" value="UBC_2"/>
    <property type="match status" value="1"/>
</dbReference>
<dbReference type="SMART" id="SM00212">
    <property type="entry name" value="UBCc"/>
    <property type="match status" value="1"/>
</dbReference>
<keyword evidence="1" id="KW-0808">Transferase</keyword>
<gene>
    <name evidence="11" type="ORF">OOU_Y34scaffold00107g7</name>
</gene>
<protein>
    <recommendedName>
        <fullName evidence="3">Ubiquitin-conjugating enzyme E2 2</fullName>
    </recommendedName>
    <alternativeName>
        <fullName evidence="5">E2 ubiquitin-conjugating enzyme 2</fullName>
    </alternativeName>
    <alternativeName>
        <fullName evidence="6">Ubiquitin carrier protein UBC2</fullName>
    </alternativeName>
    <alternativeName>
        <fullName evidence="4">Ubiquitin-protein ligase UBC2</fullName>
    </alternativeName>
</protein>
<dbReference type="InterPro" id="IPR023313">
    <property type="entry name" value="UBQ-conjugating_AS"/>
</dbReference>
<evidence type="ECO:0000256" key="9">
    <source>
        <dbReference type="SAM" id="MobiDB-lite"/>
    </source>
</evidence>
<evidence type="ECO:0000256" key="4">
    <source>
        <dbReference type="ARBA" id="ARBA00041569"/>
    </source>
</evidence>
<reference evidence="11" key="1">
    <citation type="journal article" date="2012" name="PLoS Genet.">
        <title>Comparative analysis of the genomes of two field isolates of the rice blast fungus Magnaporthe oryzae.</title>
        <authorList>
            <person name="Xue M."/>
            <person name="Yang J."/>
            <person name="Li Z."/>
            <person name="Hu S."/>
            <person name="Yao N."/>
            <person name="Dean R.A."/>
            <person name="Zhao W."/>
            <person name="Shen M."/>
            <person name="Zhang H."/>
            <person name="Li C."/>
            <person name="Liu L."/>
            <person name="Cao L."/>
            <person name="Xu X."/>
            <person name="Xing Y."/>
            <person name="Hsiang T."/>
            <person name="Zhang Z."/>
            <person name="Xu J.R."/>
            <person name="Peng Y.L."/>
        </authorList>
    </citation>
    <scope>NUCLEOTIDE SEQUENCE</scope>
    <source>
        <strain evidence="11">Y34</strain>
    </source>
</reference>
<dbReference type="InterPro" id="IPR016135">
    <property type="entry name" value="UBQ-conjugating_enzyme/RWD"/>
</dbReference>
<evidence type="ECO:0000256" key="8">
    <source>
        <dbReference type="RuleBase" id="RU362109"/>
    </source>
</evidence>
<feature type="active site" description="Glycyl thioester intermediate" evidence="7">
    <location>
        <position position="86"/>
    </location>
</feature>
<evidence type="ECO:0000256" key="6">
    <source>
        <dbReference type="ARBA" id="ARBA00042190"/>
    </source>
</evidence>
<keyword evidence="8" id="KW-0067">ATP-binding</keyword>
<dbReference type="Pfam" id="PF00179">
    <property type="entry name" value="UQ_con"/>
    <property type="match status" value="1"/>
</dbReference>
<feature type="domain" description="UBC core" evidence="10">
    <location>
        <begin position="2"/>
        <end position="158"/>
    </location>
</feature>
<organism evidence="11">
    <name type="scientific">Pyricularia oryzae (strain Y34)</name>
    <name type="common">Rice blast fungus</name>
    <name type="synonym">Magnaporthe oryzae</name>
    <dbReference type="NCBI Taxonomy" id="1143189"/>
    <lineage>
        <taxon>Eukaryota</taxon>
        <taxon>Fungi</taxon>
        <taxon>Dikarya</taxon>
        <taxon>Ascomycota</taxon>
        <taxon>Pezizomycotina</taxon>
        <taxon>Sordariomycetes</taxon>
        <taxon>Sordariomycetidae</taxon>
        <taxon>Magnaporthales</taxon>
        <taxon>Pyriculariaceae</taxon>
        <taxon>Pyricularia</taxon>
    </lineage>
</organism>
<feature type="region of interest" description="Disordered" evidence="9">
    <location>
        <begin position="96"/>
        <end position="129"/>
    </location>
</feature>
<evidence type="ECO:0000256" key="3">
    <source>
        <dbReference type="ARBA" id="ARBA00039884"/>
    </source>
</evidence>
<keyword evidence="2 8" id="KW-0833">Ubl conjugation pathway</keyword>
<evidence type="ECO:0000256" key="2">
    <source>
        <dbReference type="ARBA" id="ARBA00022786"/>
    </source>
</evidence>
<feature type="compositionally biased region" description="Low complexity" evidence="9">
    <location>
        <begin position="100"/>
        <end position="109"/>
    </location>
</feature>
<evidence type="ECO:0000256" key="1">
    <source>
        <dbReference type="ARBA" id="ARBA00022679"/>
    </source>
</evidence>
<evidence type="ECO:0000313" key="11">
    <source>
        <dbReference type="EMBL" id="ELQ44035.1"/>
    </source>
</evidence>
<evidence type="ECO:0000256" key="7">
    <source>
        <dbReference type="PROSITE-ProRule" id="PRU10133"/>
    </source>
</evidence>
<comment type="similarity">
    <text evidence="8">Belongs to the ubiquitin-conjugating enzyme family.</text>
</comment>
<dbReference type="EMBL" id="JH792871">
    <property type="protein sequence ID" value="ELQ44035.1"/>
    <property type="molecule type" value="Genomic_DNA"/>
</dbReference>
<proteinExistence type="inferred from homology"/>
<dbReference type="GO" id="GO:0016740">
    <property type="term" value="F:transferase activity"/>
    <property type="evidence" value="ECO:0007669"/>
    <property type="project" value="UniProtKB-KW"/>
</dbReference>
<dbReference type="Proteomes" id="UP000011086">
    <property type="component" value="Unassembled WGS sequence"/>
</dbReference>
<keyword evidence="8" id="KW-0547">Nucleotide-binding</keyword>
<dbReference type="SUPFAM" id="SSF54495">
    <property type="entry name" value="UBC-like"/>
    <property type="match status" value="1"/>
</dbReference>
<sequence length="292" mass="32892">MALPKRIVKETERLMAEPVPGISAVPHEDNLRYFDVEIHGPSQSPYEGGVFKLDLFLPDDYPMTPPKIRFVTKIYHPNVDKLGRICLDVLKNPNDPSFHSSPARSAQPRRPARARCRKGMEGGRAGRYKDGPRLDATVCHPEMKYALAVANGSEDMWTRGRWLESASLLRDGQKWELGTYHSLGTLVSKNTNEGRQDAMTDKAGRRQTFLCNPQGNEFKCGIRGRRTWVKFRLAPVSSRLQEPQVHIGYLYGGPTQIQVPGFGILGPEMQSTGPLFLLFHGTRNRRIKRAPS</sequence>
<dbReference type="Gene3D" id="3.10.110.10">
    <property type="entry name" value="Ubiquitin Conjugating Enzyme"/>
    <property type="match status" value="1"/>
</dbReference>
<evidence type="ECO:0000259" key="10">
    <source>
        <dbReference type="PROSITE" id="PS50127"/>
    </source>
</evidence>
<evidence type="ECO:0000256" key="5">
    <source>
        <dbReference type="ARBA" id="ARBA00042179"/>
    </source>
</evidence>
<dbReference type="PROSITE" id="PS00183">
    <property type="entry name" value="UBC_1"/>
    <property type="match status" value="1"/>
</dbReference>
<dbReference type="PANTHER" id="PTHR24067">
    <property type="entry name" value="UBIQUITIN-CONJUGATING ENZYME E2"/>
    <property type="match status" value="1"/>
</dbReference>
<dbReference type="GO" id="GO:0005524">
    <property type="term" value="F:ATP binding"/>
    <property type="evidence" value="ECO:0007669"/>
    <property type="project" value="UniProtKB-UniRule"/>
</dbReference>
<dbReference type="AlphaFoldDB" id="A0AA97P8Q0"/>
<name>A0AA97P8Q0_PYRO3</name>
<accession>A0AA97P8Q0</accession>